<dbReference type="AlphaFoldDB" id="F0X186"/>
<dbReference type="GO" id="GO:0005085">
    <property type="term" value="F:guanyl-nucleotide exchange factor activity"/>
    <property type="evidence" value="ECO:0007669"/>
    <property type="project" value="TreeGrafter"/>
</dbReference>
<keyword evidence="4 11" id="KW-0396">Initiation factor</keyword>
<sequence>MAEFQAIILAGGSGIRLYPLTDAQPKCLLPVNEKPLLWYQLQLLENARFDHVLIVTAAEMVPPIQKFLTCDYVGAIKTEICQVESGLETVEALRAISNRIDRDFIVITGDLITDATLHHLADIHRIKNATVTIMCQSQTHKNRREKDMVDCIGLSNEHRVIFHSQAIHLTEQLRITKTLLKRAPQINLHTNLYDAHVYIFTYGVLRVLMAKKELQSIKSDLIPFLIRAQFREQLWDDSLRELADFKRIPHEAPISAPPESDSLIQCCAYILPDSAYCERADTIPAYNAMNAEVHTRLHLPKRT</sequence>
<evidence type="ECO:0000256" key="1">
    <source>
        <dbReference type="ARBA" id="ARBA00004514"/>
    </source>
</evidence>
<protein>
    <recommendedName>
        <fullName evidence="6">Translation initiation factor eIF2B subunit gamma</fullName>
    </recommendedName>
    <alternativeName>
        <fullName evidence="7">eIF2B GDP-GTP exchange factor subunit gamma</fullName>
    </alternativeName>
</protein>
<feature type="domain" description="Nucleotidyl transferase" evidence="10">
    <location>
        <begin position="6"/>
        <end position="138"/>
    </location>
</feature>
<dbReference type="Gene3D" id="3.90.550.10">
    <property type="entry name" value="Spore Coat Polysaccharide Biosynthesis Protein SpsA, Chain A"/>
    <property type="match status" value="1"/>
</dbReference>
<dbReference type="GO" id="GO:0003743">
    <property type="term" value="F:translation initiation factor activity"/>
    <property type="evidence" value="ECO:0007669"/>
    <property type="project" value="UniProtKB-KW"/>
</dbReference>
<keyword evidence="3" id="KW-0963">Cytoplasm</keyword>
<dbReference type="GO" id="GO:0005829">
    <property type="term" value="C:cytosol"/>
    <property type="evidence" value="ECO:0007669"/>
    <property type="project" value="UniProtKB-SubCell"/>
</dbReference>
<keyword evidence="5" id="KW-0648">Protein biosynthesis</keyword>
<comment type="similarity">
    <text evidence="2">Belongs to the eIF-2B gamma/epsilon subunits family.</text>
</comment>
<reference evidence="11" key="2">
    <citation type="submission" date="2011-02" db="EMBL/GenBank/DDBJ databases">
        <authorList>
            <person name="MacLean D."/>
        </authorList>
    </citation>
    <scope>NUCLEOTIDE SEQUENCE</scope>
</reference>
<evidence type="ECO:0000256" key="5">
    <source>
        <dbReference type="ARBA" id="ARBA00022917"/>
    </source>
</evidence>
<dbReference type="PANTHER" id="PTHR45989:SF1">
    <property type="entry name" value="TRANSLATION INITIATION FACTOR EIF-2B SUBUNIT GAMMA"/>
    <property type="match status" value="1"/>
</dbReference>
<comment type="subunit">
    <text evidence="9">Component of the translation initiation factor 2B (eIF2B) complex which is a heterodecamer of two sets of five different subunits: alpha, beta, gamma, delta and epsilon. Subunits alpha, beta and delta comprise a regulatory subcomplex and subunits epsilon and gamma comprise a catalytic subcomplex. Within the complex, the hexameric regulatory complex resides at the center, with the two heterodimeric catalytic subcomplexes bound on opposite sides.</text>
</comment>
<comment type="function">
    <text evidence="8">Acts as a component of the translation initiation factor 2B (eIF2B) complex, which catalyzes the exchange of GDP for GTP on the eukaryotic initiation factor 2 (eIF2) complex gamma subunit. Its guanine nucleotide exchange factor activity is repressed when bound to eIF2 complex phosphorylated on the alpha subunit, thereby limiting the amount of methionyl-initiator methionine tRNA available to the ribosome and consequently global translation is repressed.</text>
</comment>
<evidence type="ECO:0000256" key="2">
    <source>
        <dbReference type="ARBA" id="ARBA00007878"/>
    </source>
</evidence>
<accession>F0X186</accession>
<dbReference type="InterPro" id="IPR029044">
    <property type="entry name" value="Nucleotide-diphossugar_trans"/>
</dbReference>
<evidence type="ECO:0000259" key="10">
    <source>
        <dbReference type="Pfam" id="PF00483"/>
    </source>
</evidence>
<name>F0X186_9STRA</name>
<dbReference type="GO" id="GO:0002183">
    <property type="term" value="P:cytoplasmic translational initiation"/>
    <property type="evidence" value="ECO:0007669"/>
    <property type="project" value="TreeGrafter"/>
</dbReference>
<evidence type="ECO:0000256" key="9">
    <source>
        <dbReference type="ARBA" id="ARBA00046432"/>
    </source>
</evidence>
<evidence type="ECO:0000256" key="7">
    <source>
        <dbReference type="ARBA" id="ARBA00044229"/>
    </source>
</evidence>
<dbReference type="Pfam" id="PF00483">
    <property type="entry name" value="NTP_transferase"/>
    <property type="match status" value="1"/>
</dbReference>
<dbReference type="EMBL" id="FR824596">
    <property type="protein sequence ID" value="CCA27544.1"/>
    <property type="molecule type" value="Genomic_DNA"/>
</dbReference>
<dbReference type="PANTHER" id="PTHR45989">
    <property type="entry name" value="TRANSLATION INITIATION FACTOR EIF-2B SUBUNIT GAMMA"/>
    <property type="match status" value="1"/>
</dbReference>
<evidence type="ECO:0000256" key="6">
    <source>
        <dbReference type="ARBA" id="ARBA00044196"/>
    </source>
</evidence>
<evidence type="ECO:0000256" key="8">
    <source>
        <dbReference type="ARBA" id="ARBA00045373"/>
    </source>
</evidence>
<dbReference type="InterPro" id="IPR051960">
    <property type="entry name" value="eIF2B_gamma"/>
</dbReference>
<dbReference type="SUPFAM" id="SSF53448">
    <property type="entry name" value="Nucleotide-diphospho-sugar transferases"/>
    <property type="match status" value="1"/>
</dbReference>
<dbReference type="InterPro" id="IPR005835">
    <property type="entry name" value="NTP_transferase_dom"/>
</dbReference>
<dbReference type="GO" id="GO:0005851">
    <property type="term" value="C:eukaryotic translation initiation factor 2B complex"/>
    <property type="evidence" value="ECO:0007669"/>
    <property type="project" value="TreeGrafter"/>
</dbReference>
<evidence type="ECO:0000256" key="4">
    <source>
        <dbReference type="ARBA" id="ARBA00022540"/>
    </source>
</evidence>
<evidence type="ECO:0000313" key="11">
    <source>
        <dbReference type="EMBL" id="CCA27544.1"/>
    </source>
</evidence>
<proteinExistence type="inferred from homology"/>
<gene>
    <name evidence="11" type="primary">AlNc14C571G12180</name>
    <name evidence="11" type="ORF">ALNC14_136880</name>
</gene>
<organism evidence="11">
    <name type="scientific">Albugo laibachii Nc14</name>
    <dbReference type="NCBI Taxonomy" id="890382"/>
    <lineage>
        <taxon>Eukaryota</taxon>
        <taxon>Sar</taxon>
        <taxon>Stramenopiles</taxon>
        <taxon>Oomycota</taxon>
        <taxon>Peronosporomycetes</taxon>
        <taxon>Albuginales</taxon>
        <taxon>Albuginaceae</taxon>
        <taxon>Albugo</taxon>
    </lineage>
</organism>
<comment type="subcellular location">
    <subcellularLocation>
        <location evidence="1">Cytoplasm</location>
        <location evidence="1">Cytosol</location>
    </subcellularLocation>
</comment>
<evidence type="ECO:0000256" key="3">
    <source>
        <dbReference type="ARBA" id="ARBA00022490"/>
    </source>
</evidence>
<reference evidence="11" key="1">
    <citation type="journal article" date="2011" name="PLoS Biol.">
        <title>Gene gain and loss during evolution of obligate parasitism in the white rust pathogen of Arabidopsis thaliana.</title>
        <authorList>
            <person name="Kemen E."/>
            <person name="Gardiner A."/>
            <person name="Schultz-Larsen T."/>
            <person name="Kemen A.C."/>
            <person name="Balmuth A.L."/>
            <person name="Robert-Seilaniantz A."/>
            <person name="Bailey K."/>
            <person name="Holub E."/>
            <person name="Studholme D.J."/>
            <person name="Maclean D."/>
            <person name="Jones J.D."/>
        </authorList>
    </citation>
    <scope>NUCLEOTIDE SEQUENCE</scope>
</reference>
<dbReference type="HOGENOM" id="CLU_016743_0_1_1"/>